<dbReference type="PANTHER" id="PTHR43199:SF6">
    <property type="entry name" value="GLUTATHIONE HYDROLASE PROENZYME"/>
    <property type="match status" value="1"/>
</dbReference>
<dbReference type="GO" id="GO:0036374">
    <property type="term" value="F:glutathione hydrolase activity"/>
    <property type="evidence" value="ECO:0007669"/>
    <property type="project" value="UniProtKB-EC"/>
</dbReference>
<proteinExistence type="predicted"/>
<dbReference type="SUPFAM" id="SSF56235">
    <property type="entry name" value="N-terminal nucleophile aminohydrolases (Ntn hydrolases)"/>
    <property type="match status" value="1"/>
</dbReference>
<dbReference type="Pfam" id="PF01019">
    <property type="entry name" value="G_glu_transpept"/>
    <property type="match status" value="1"/>
</dbReference>
<keyword evidence="1 2" id="KW-0012">Acyltransferase</keyword>
<reference evidence="2" key="1">
    <citation type="submission" date="2018-06" db="EMBL/GenBank/DDBJ databases">
        <authorList>
            <person name="Zhirakovskaya E."/>
        </authorList>
    </citation>
    <scope>NUCLEOTIDE SEQUENCE</scope>
</reference>
<organism evidence="2">
    <name type="scientific">hydrothermal vent metagenome</name>
    <dbReference type="NCBI Taxonomy" id="652676"/>
    <lineage>
        <taxon>unclassified sequences</taxon>
        <taxon>metagenomes</taxon>
        <taxon>ecological metagenomes</taxon>
    </lineage>
</organism>
<sequence>MKNFSTIFFLVFSLFYSLQACSQAPAANVTSQAAVASAHPLATQAGIDILSQGGNAFDAAIAVTATLAVVEPYSSGIGGGGFYLLHQAKSNRYVMIDAREKAPLRAHKNLYLDAAGKVIPDASITGALSAGIPGIPAALVHLAKKYGQLKLVQSLAPAILHAREGFPVDAYYQRMAGFRLKALQQNQSASDIFLQDKKVPKRDYIIKQTDLANTLELIANSGAAGFYEGELATKMVKDVRKNGGIWTIKDLATYEIKERSPDVTVYKGMKLTAASLPSSGGLVLSEILRMLAELNIEEMDETQRIHHIVETMRRAYRDRAEYMGDPDFIEVPVDYLISDFHIKLLAASISRHQATLSSSLKAVVQPTGAGTDTTHFSILDKQGNKVSATLSVNYPFGSCYVAKGTGVLLNDEMDDFVSKPGVPNVYGLVGSHANAIEPGKRMLSSMTPSIVETKDKVAVIGTPGGSRIITMVLLSVLDFYRNKNAAEIVNAGRFHHQYLPDEISYEPGVFDEVKVKALRALGHKVRELDSEYGNMHIILMDKKTGKVQAASDARGIGSAIVLP</sequence>
<dbReference type="PRINTS" id="PR01210">
    <property type="entry name" value="GGTRANSPTASE"/>
</dbReference>
<dbReference type="AlphaFoldDB" id="A0A3B0X273"/>
<dbReference type="EC" id="3.4.19.13" evidence="2"/>
<gene>
    <name evidence="2" type="ORF">MNBD_GAMMA05-2178</name>
</gene>
<keyword evidence="2" id="KW-0378">Hydrolase</keyword>
<dbReference type="InterPro" id="IPR051792">
    <property type="entry name" value="GGT_bact"/>
</dbReference>
<dbReference type="NCBIfam" id="TIGR00066">
    <property type="entry name" value="g_glut_trans"/>
    <property type="match status" value="1"/>
</dbReference>
<dbReference type="InterPro" id="IPR043138">
    <property type="entry name" value="GGT_lsub"/>
</dbReference>
<dbReference type="PROSITE" id="PS51257">
    <property type="entry name" value="PROKAR_LIPOPROTEIN"/>
    <property type="match status" value="1"/>
</dbReference>
<evidence type="ECO:0000313" key="2">
    <source>
        <dbReference type="EMBL" id="VAW55609.1"/>
    </source>
</evidence>
<dbReference type="InterPro" id="IPR029055">
    <property type="entry name" value="Ntn_hydrolases_N"/>
</dbReference>
<keyword evidence="2" id="KW-0808">Transferase</keyword>
<dbReference type="InterPro" id="IPR043137">
    <property type="entry name" value="GGT_ssub_C"/>
</dbReference>
<evidence type="ECO:0000256" key="1">
    <source>
        <dbReference type="ARBA" id="ARBA00023315"/>
    </source>
</evidence>
<accession>A0A3B0X273</accession>
<dbReference type="PANTHER" id="PTHR43199">
    <property type="entry name" value="GLUTATHIONE HYDROLASE"/>
    <property type="match status" value="1"/>
</dbReference>
<dbReference type="Gene3D" id="1.10.246.130">
    <property type="match status" value="1"/>
</dbReference>
<dbReference type="GO" id="GO:0103068">
    <property type="term" value="F:leukotriene C4 gamma-glutamyl transferase activity"/>
    <property type="evidence" value="ECO:0007669"/>
    <property type="project" value="UniProtKB-EC"/>
</dbReference>
<dbReference type="EMBL" id="UOFE01000049">
    <property type="protein sequence ID" value="VAW55609.1"/>
    <property type="molecule type" value="Genomic_DNA"/>
</dbReference>
<dbReference type="GO" id="GO:0006751">
    <property type="term" value="P:glutathione catabolic process"/>
    <property type="evidence" value="ECO:0007669"/>
    <property type="project" value="InterPro"/>
</dbReference>
<dbReference type="InterPro" id="IPR000101">
    <property type="entry name" value="GGT_peptidase"/>
</dbReference>
<dbReference type="Gene3D" id="3.60.20.40">
    <property type="match status" value="1"/>
</dbReference>
<protein>
    <submittedName>
        <fullName evidence="2">Gamma-glutamyltranspeptidase @ Glutathione hydrolase</fullName>
        <ecNumber evidence="2">2.3.2.2</ecNumber>
        <ecNumber evidence="2">3.4.19.13</ecNumber>
    </submittedName>
</protein>
<dbReference type="EC" id="2.3.2.2" evidence="2"/>
<name>A0A3B0X273_9ZZZZ</name>